<evidence type="ECO:0000259" key="4">
    <source>
        <dbReference type="Pfam" id="PF24798"/>
    </source>
</evidence>
<accession>A0A485KUG8</accession>
<dbReference type="Proteomes" id="UP000332933">
    <property type="component" value="Unassembled WGS sequence"/>
</dbReference>
<feature type="region of interest" description="Disordered" evidence="1">
    <location>
        <begin position="492"/>
        <end position="574"/>
    </location>
</feature>
<evidence type="ECO:0000259" key="2">
    <source>
        <dbReference type="Pfam" id="PF24770"/>
    </source>
</evidence>
<evidence type="ECO:0000259" key="3">
    <source>
        <dbReference type="Pfam" id="PF24778"/>
    </source>
</evidence>
<keyword evidence="7" id="KW-1185">Reference proteome</keyword>
<dbReference type="Pfam" id="PF24771">
    <property type="entry name" value="Ig_CFAP74_1st"/>
    <property type="match status" value="1"/>
</dbReference>
<dbReference type="PANTHER" id="PTHR22538:SF0">
    <property type="entry name" value="CILIA- AND FLAGELLA-ASSOCIATED PROTEIN 74"/>
    <property type="match status" value="1"/>
</dbReference>
<dbReference type="OrthoDB" id="545169at2759"/>
<dbReference type="InterPro" id="IPR056306">
    <property type="entry name" value="Ig-CFAP74_2nd"/>
</dbReference>
<dbReference type="PANTHER" id="PTHR22538">
    <property type="entry name" value="CILIA- AND FLAGELLA-ASSOCIATED PROTEIN 74"/>
    <property type="match status" value="1"/>
</dbReference>
<sequence>MADRDAYDAESAVLAEKVQTRLKERVKEQHRGRTDAVLELKANTEKAFSELCGKNEKRNADAESLAESQAREFQELMAAGKNPYEVFRAREIAARAAKKLASQKKKIQEAEMGIASHMVQEAARNQKRDEAERRHAAYVQKYQKELGRKVVEDRTRDYMLSRTGAELVDPTGRTFRIDPSQVTVMKDHTFGLGKSSVKSRDQRDKVIIVVLLPSWHILEVIDMIAAKPAHAAVEINPRGLPKPKEKLVSNQVTEPEALLLPPIVDPPGKDLAHLHGVAAAAITTPRKSTTRLPSLVTAEGTTIKKGFGVPKRSKLEEAMRVRALAKQKENLIEKQIVWRKEFVGRAFLADPEVLWFKDFDVDRPMTLRVTLTNVSNTFNHFKLLPLPDDRRDFFEIKYDLPGRMSAGMTCHVHVTFCARLNQDIETELPAVAKTGYFSIPVKCTAKRAVPLLSTYSLTFANVVVGETSKQVVTLRNDGALPATFHVVRRVDAAVESTDERRRPLSGATTTGSELLPRTPTLQSSTASPPHAPDPPGFITETTTFHDPEPTPSTDAHPSQAATTEDSRQESGQHMSEASLLQYATSFGQFDHDSSVQTIFAATDGHVEPYATCSITFTFAPFRPLADLHETFEVVFDTPPHVAPLHLSIAAQAVQVPLYVENAIMDFKCCVYNKLYRNKLILRNRGKVAMKCQLKVPPYLADCLEFLPSFGFVQAGCLVSTTTDDDESTVAEPGRFEIQVKFRPLEKVWRKVRKLGFGWRDIIAIPLQVIVPDQILPVYFVLRAQLTSGDLVFSSPTLAFGSAYASQSVSQRLVLTNPSRLPQKFGFVHVPPELRVEPNDGFGTLLPLETTTMTIFYSPLSATEFRSTLTCATSMNRTYHIPCTGHGVTPALRFSESVVTMGAVPVGQSVVHSVVCANTTASPQKMEIAIPADAAKVLQVRPVVATIEPYSSILVEFEFRPTDIHVFEAAATTTDDDALSNVRFQASRETAVPGLHHAVLLEEDSKTSEYGWSYELPPEPKSFHGTFNLVCFVSGDESHALQSFRVHVSVIEPPLTSKPEKINFGQVAVGQTGVMKLHVVNNSPVDLDLQAPPLHCAGPFSVLNALRVVAANGGFRTLIVEFAPSTPLIFREELLLQTSRGNLCVTLAGEGVSPVLSITPADGKIDFKPVLAREKGTTEFSLLNSSQFPLKYIIKPLDVADAHPNFNQTNVFTCIPNEASIPPGETQVVRAVFNPDHERPMEYVTKFRVDVPNQTEDHVIVLRGRCWECQSYILLPEAASSSPAPLAEDVFDLPLHIPSPAPLVEFVKKAPRVLQVQFDTEAETKQVAIGSVGPQGDDGHQATAFSDGKASSPASFEVAFDAGTGISLVDKYRKYFTLEPMKGSVNPGQQTHIAIQFNPSGDDHESTGSSELRILHWIRVTAKVTIKGGYIPPVLGLPEQTIHLVLKARVLT</sequence>
<dbReference type="Pfam" id="PF24798">
    <property type="entry name" value="Ig-CFAP74_4th"/>
    <property type="match status" value="1"/>
</dbReference>
<feature type="domain" description="CFAP74 third Ig-like" evidence="3">
    <location>
        <begin position="658"/>
        <end position="715"/>
    </location>
</feature>
<feature type="domain" description="CFAP74 fourth Ig-like" evidence="4">
    <location>
        <begin position="792"/>
        <end position="886"/>
    </location>
</feature>
<name>A0A485KUG8_9STRA</name>
<dbReference type="InterPro" id="IPR056310">
    <property type="entry name" value="Ig-CFAP74_4th"/>
</dbReference>
<dbReference type="EMBL" id="CAADRA010005357">
    <property type="protein sequence ID" value="VFT88889.1"/>
    <property type="molecule type" value="Genomic_DNA"/>
</dbReference>
<gene>
    <name evidence="6" type="primary">Aste57867_12034</name>
    <name evidence="5" type="ORF">As57867_011989</name>
    <name evidence="6" type="ORF">ASTE57867_12034</name>
</gene>
<reference evidence="5" key="2">
    <citation type="submission" date="2019-06" db="EMBL/GenBank/DDBJ databases">
        <title>Genomics analysis of Aphanomyces spp. identifies a new class of oomycete effector associated with host adaptation.</title>
        <authorList>
            <person name="Gaulin E."/>
        </authorList>
    </citation>
    <scope>NUCLEOTIDE SEQUENCE</scope>
    <source>
        <strain evidence="5">CBS 578.67</strain>
    </source>
</reference>
<proteinExistence type="predicted"/>
<protein>
    <submittedName>
        <fullName evidence="6">Aste57867_12034 protein</fullName>
    </submittedName>
</protein>
<reference evidence="6 7" key="1">
    <citation type="submission" date="2019-03" db="EMBL/GenBank/DDBJ databases">
        <authorList>
            <person name="Gaulin E."/>
            <person name="Dumas B."/>
        </authorList>
    </citation>
    <scope>NUCLEOTIDE SEQUENCE [LARGE SCALE GENOMIC DNA]</scope>
    <source>
        <strain evidence="6">CBS 568.67</strain>
    </source>
</reference>
<dbReference type="InterPro" id="IPR056307">
    <property type="entry name" value="Ig-CFAP74_3rd"/>
</dbReference>
<dbReference type="Pfam" id="PF24770">
    <property type="entry name" value="Ig-CFAP74_2"/>
    <property type="match status" value="1"/>
</dbReference>
<feature type="compositionally biased region" description="Basic and acidic residues" evidence="1">
    <location>
        <begin position="492"/>
        <end position="502"/>
    </location>
</feature>
<evidence type="ECO:0000313" key="7">
    <source>
        <dbReference type="Proteomes" id="UP000332933"/>
    </source>
</evidence>
<organism evidence="6 7">
    <name type="scientific">Aphanomyces stellatus</name>
    <dbReference type="NCBI Taxonomy" id="120398"/>
    <lineage>
        <taxon>Eukaryota</taxon>
        <taxon>Sar</taxon>
        <taxon>Stramenopiles</taxon>
        <taxon>Oomycota</taxon>
        <taxon>Saprolegniomycetes</taxon>
        <taxon>Saprolegniales</taxon>
        <taxon>Verrucalvaceae</taxon>
        <taxon>Aphanomyces</taxon>
    </lineage>
</organism>
<dbReference type="Gene3D" id="2.60.40.10">
    <property type="entry name" value="Immunoglobulins"/>
    <property type="match status" value="5"/>
</dbReference>
<feature type="domain" description="CFAP74 second Ig-like" evidence="2">
    <location>
        <begin position="457"/>
        <end position="655"/>
    </location>
</feature>
<dbReference type="EMBL" id="VJMH01005336">
    <property type="protein sequence ID" value="KAF0697262.1"/>
    <property type="molecule type" value="Genomic_DNA"/>
</dbReference>
<feature type="compositionally biased region" description="Polar residues" evidence="1">
    <location>
        <begin position="551"/>
        <end position="563"/>
    </location>
</feature>
<dbReference type="Pfam" id="PF24778">
    <property type="entry name" value="Ig-CFAP74_3rd"/>
    <property type="match status" value="1"/>
</dbReference>
<evidence type="ECO:0000313" key="6">
    <source>
        <dbReference type="EMBL" id="VFT88889.1"/>
    </source>
</evidence>
<evidence type="ECO:0000256" key="1">
    <source>
        <dbReference type="SAM" id="MobiDB-lite"/>
    </source>
</evidence>
<evidence type="ECO:0000313" key="5">
    <source>
        <dbReference type="EMBL" id="KAF0697262.1"/>
    </source>
</evidence>
<dbReference type="InterPro" id="IPR013783">
    <property type="entry name" value="Ig-like_fold"/>
</dbReference>